<comment type="similarity">
    <text evidence="1">Belongs to the leucine-binding protein family.</text>
</comment>
<evidence type="ECO:0000256" key="1">
    <source>
        <dbReference type="ARBA" id="ARBA00010062"/>
    </source>
</evidence>
<evidence type="ECO:0000256" key="2">
    <source>
        <dbReference type="ARBA" id="ARBA00022729"/>
    </source>
</evidence>
<organism evidence="4 5">
    <name type="scientific">Chromatium okenii</name>
    <dbReference type="NCBI Taxonomy" id="61644"/>
    <lineage>
        <taxon>Bacteria</taxon>
        <taxon>Pseudomonadati</taxon>
        <taxon>Pseudomonadota</taxon>
        <taxon>Gammaproteobacteria</taxon>
        <taxon>Chromatiales</taxon>
        <taxon>Chromatiaceae</taxon>
        <taxon>Chromatium</taxon>
    </lineage>
</organism>
<feature type="domain" description="Leucine-binding protein" evidence="3">
    <location>
        <begin position="50"/>
        <end position="342"/>
    </location>
</feature>
<dbReference type="InterPro" id="IPR051010">
    <property type="entry name" value="BCAA_transport"/>
</dbReference>
<protein>
    <submittedName>
        <fullName evidence="4">ABC transporter substrate-binding protein</fullName>
    </submittedName>
</protein>
<dbReference type="PANTHER" id="PTHR30483">
    <property type="entry name" value="LEUCINE-SPECIFIC-BINDING PROTEIN"/>
    <property type="match status" value="1"/>
</dbReference>
<dbReference type="Gene3D" id="3.40.50.2300">
    <property type="match status" value="2"/>
</dbReference>
<dbReference type="SUPFAM" id="SSF53822">
    <property type="entry name" value="Periplasmic binding protein-like I"/>
    <property type="match status" value="1"/>
</dbReference>
<evidence type="ECO:0000259" key="3">
    <source>
        <dbReference type="Pfam" id="PF13458"/>
    </source>
</evidence>
<reference evidence="4 5" key="1">
    <citation type="submission" date="2018-01" db="EMBL/GenBank/DDBJ databases">
        <title>The complete genome sequence of Chromatium okenii LaCa, a purple sulfur bacterium with a turbulent life.</title>
        <authorList>
            <person name="Luedin S.M."/>
            <person name="Liechti N."/>
            <person name="Storelli N."/>
            <person name="Danza F."/>
            <person name="Wittwer M."/>
            <person name="Pothier J.F."/>
            <person name="Tonolla M.A."/>
        </authorList>
    </citation>
    <scope>NUCLEOTIDE SEQUENCE [LARGE SCALE GENOMIC DNA]</scope>
    <source>
        <strain evidence="4 5">LaCa</strain>
    </source>
</reference>
<proteinExistence type="inferred from homology"/>
<name>A0A2S7XSA0_9GAMM</name>
<evidence type="ECO:0000313" key="4">
    <source>
        <dbReference type="EMBL" id="PQJ96423.1"/>
    </source>
</evidence>
<dbReference type="OrthoDB" id="5290698at2"/>
<keyword evidence="2" id="KW-0732">Signal</keyword>
<sequence length="350" mass="38953">MIGGGFTWWQLRPAPPIQVGMIAWIASGAVIGSSEIHESDLFLEEHPHSRIRVIPIDDEWQPEQTAAIVQAALAQGIRFFVSTHPSNCAVESVHLFADAQALLISTASTTPVLTGRDDGILRIVPDVIQEQRAIADYVNTLPGKRLLVLQDTGNLAYSAPGFAAFAAKLSTVNHWQLDHHAMLMSAFNPEQERQLMAQPFDALYILGGSFQSDIGNIAQLFHHFHPDAPIVLTPWARSPAILETAGDAIDHIILASTYPPREVNTEIDHYFNRFAARFGYKPHAMTIEVRQALELLDQAFALGYDTPEAVKRYLLGTPTHHTSLGIISFDRFGDVTRPYYFIRDLRNELK</sequence>
<keyword evidence="5" id="KW-1185">Reference proteome</keyword>
<dbReference type="Pfam" id="PF13458">
    <property type="entry name" value="Peripla_BP_6"/>
    <property type="match status" value="1"/>
</dbReference>
<evidence type="ECO:0000313" key="5">
    <source>
        <dbReference type="Proteomes" id="UP000239936"/>
    </source>
</evidence>
<dbReference type="InterPro" id="IPR028081">
    <property type="entry name" value="Leu-bd"/>
</dbReference>
<dbReference type="AlphaFoldDB" id="A0A2S7XSA0"/>
<dbReference type="InterPro" id="IPR028082">
    <property type="entry name" value="Peripla_BP_I"/>
</dbReference>
<gene>
    <name evidence="4" type="ORF">CXB77_10830</name>
</gene>
<dbReference type="Proteomes" id="UP000239936">
    <property type="component" value="Unassembled WGS sequence"/>
</dbReference>
<comment type="caution">
    <text evidence="4">The sequence shown here is derived from an EMBL/GenBank/DDBJ whole genome shotgun (WGS) entry which is preliminary data.</text>
</comment>
<dbReference type="EMBL" id="PPGH01000035">
    <property type="protein sequence ID" value="PQJ96423.1"/>
    <property type="molecule type" value="Genomic_DNA"/>
</dbReference>
<accession>A0A2S7XSA0</accession>
<dbReference type="PANTHER" id="PTHR30483:SF6">
    <property type="entry name" value="PERIPLASMIC BINDING PROTEIN OF ABC TRANSPORTER FOR NATURAL AMINO ACIDS"/>
    <property type="match status" value="1"/>
</dbReference>